<reference evidence="1 2" key="1">
    <citation type="submission" date="2020-11" db="EMBL/GenBank/DDBJ databases">
        <title>Taxonomic evaluation of the Bacillus sporothermodurans group of bacteria based on whole genome sequences.</title>
        <authorList>
            <person name="Fiedler G."/>
            <person name="Herbstmann A.-D."/>
            <person name="Doll E."/>
            <person name="Wenning M."/>
            <person name="Brinks E."/>
            <person name="Kabisch J."/>
            <person name="Breitenwieser F."/>
            <person name="Lappann M."/>
            <person name="Boehnlein C."/>
            <person name="Franz C."/>
        </authorList>
    </citation>
    <scope>NUCLEOTIDE SEQUENCE [LARGE SCALE GENOMIC DNA]</scope>
    <source>
        <strain evidence="1 2">JCM 19841</strain>
    </source>
</reference>
<evidence type="ECO:0008006" key="3">
    <source>
        <dbReference type="Google" id="ProtNLM"/>
    </source>
</evidence>
<sequence length="93" mass="10925">MNRKERYTMWLTENTSLAESTILKYANAIETISKELIEYNVIDGSLYNIIDPIVLETLKLKYLSIPKFIVKDTRGNRMYSNALNHYKNYLNSL</sequence>
<accession>A0ABX7DYS8</accession>
<keyword evidence="2" id="KW-1185">Reference proteome</keyword>
<dbReference type="RefSeq" id="WP_202776512.1">
    <property type="nucleotide sequence ID" value="NZ_CP065425.1"/>
</dbReference>
<proteinExistence type="predicted"/>
<gene>
    <name evidence="1" type="ORF">I5776_11270</name>
</gene>
<dbReference type="Proteomes" id="UP000595691">
    <property type="component" value="Chromosome"/>
</dbReference>
<organism evidence="1 2">
    <name type="scientific">Heyndrickxia vini</name>
    <dbReference type="NCBI Taxonomy" id="1476025"/>
    <lineage>
        <taxon>Bacteria</taxon>
        <taxon>Bacillati</taxon>
        <taxon>Bacillota</taxon>
        <taxon>Bacilli</taxon>
        <taxon>Bacillales</taxon>
        <taxon>Bacillaceae</taxon>
        <taxon>Heyndrickxia</taxon>
    </lineage>
</organism>
<name>A0ABX7DYS8_9BACI</name>
<evidence type="ECO:0000313" key="1">
    <source>
        <dbReference type="EMBL" id="QQZ07677.1"/>
    </source>
</evidence>
<evidence type="ECO:0000313" key="2">
    <source>
        <dbReference type="Proteomes" id="UP000595691"/>
    </source>
</evidence>
<protein>
    <recommendedName>
        <fullName evidence="3">Integrase SAM-like N-terminal domain-containing protein</fullName>
    </recommendedName>
</protein>
<dbReference type="EMBL" id="CP065425">
    <property type="protein sequence ID" value="QQZ07677.1"/>
    <property type="molecule type" value="Genomic_DNA"/>
</dbReference>